<organism evidence="2 3">
    <name type="scientific">Caulobacter mirabilis</name>
    <dbReference type="NCBI Taxonomy" id="69666"/>
    <lineage>
        <taxon>Bacteria</taxon>
        <taxon>Pseudomonadati</taxon>
        <taxon>Pseudomonadota</taxon>
        <taxon>Alphaproteobacteria</taxon>
        <taxon>Caulobacterales</taxon>
        <taxon>Caulobacteraceae</taxon>
        <taxon>Caulobacter</taxon>
    </lineage>
</organism>
<dbReference type="AlphaFoldDB" id="A0A2D2ASQ2"/>
<dbReference type="Proteomes" id="UP000228945">
    <property type="component" value="Chromosome"/>
</dbReference>
<sequence>MVSTADADVLRDYDRFDFTDGPWTRPVYRRGAGPAVIIMHEIPGLHPLVVRYADGVAAAGFTVYLPSLFGAPGKTISNGYVLQQMFMNVCIRREFNVWANGRSSPIVDWLRALARKAHADCGGPGVGALGMCFTGGFALAMMTEPSVVAPVLSQPSMPIGRGHERAIDCSAAEFSCVKRRLVDEDLSVLGLAFHGDRFVPPGRFEMLKEELGDRFEAWQLRQEDGQQGTGVPSHSVLTIHLANSGPTREAEARTISFFKQRLGT</sequence>
<dbReference type="Pfam" id="PF01738">
    <property type="entry name" value="DLH"/>
    <property type="match status" value="1"/>
</dbReference>
<evidence type="ECO:0000313" key="3">
    <source>
        <dbReference type="Proteomes" id="UP000228945"/>
    </source>
</evidence>
<dbReference type="InterPro" id="IPR002925">
    <property type="entry name" value="Dienelactn_hydro"/>
</dbReference>
<evidence type="ECO:0000313" key="2">
    <source>
        <dbReference type="EMBL" id="ATQ41034.1"/>
    </source>
</evidence>
<feature type="domain" description="Dienelactone hydrolase" evidence="1">
    <location>
        <begin position="33"/>
        <end position="148"/>
    </location>
</feature>
<protein>
    <submittedName>
        <fullName evidence="2">Dienelactone hydrolase</fullName>
    </submittedName>
</protein>
<name>A0A2D2ASQ2_9CAUL</name>
<dbReference type="InterPro" id="IPR029058">
    <property type="entry name" value="AB_hydrolase_fold"/>
</dbReference>
<accession>A0A2D2ASQ2</accession>
<keyword evidence="2" id="KW-0378">Hydrolase</keyword>
<dbReference type="GO" id="GO:0016787">
    <property type="term" value="F:hydrolase activity"/>
    <property type="evidence" value="ECO:0007669"/>
    <property type="project" value="UniProtKB-KW"/>
</dbReference>
<reference evidence="2 3" key="1">
    <citation type="submission" date="2017-10" db="EMBL/GenBank/DDBJ databases">
        <title>Genome sequence of Caulobacter mirabilis FWC38.</title>
        <authorList>
            <person name="Fiebig A."/>
            <person name="Crosson S."/>
        </authorList>
    </citation>
    <scope>NUCLEOTIDE SEQUENCE [LARGE SCALE GENOMIC DNA]</scope>
    <source>
        <strain evidence="2 3">FWC 38</strain>
    </source>
</reference>
<dbReference type="RefSeq" id="WP_099620291.1">
    <property type="nucleotide sequence ID" value="NZ_CP024201.1"/>
</dbReference>
<gene>
    <name evidence="2" type="ORF">CSW64_00735</name>
</gene>
<proteinExistence type="predicted"/>
<dbReference type="KEGG" id="cmb:CSW64_00735"/>
<evidence type="ECO:0000259" key="1">
    <source>
        <dbReference type="Pfam" id="PF01738"/>
    </source>
</evidence>
<dbReference type="Gene3D" id="3.40.50.1820">
    <property type="entry name" value="alpha/beta hydrolase"/>
    <property type="match status" value="1"/>
</dbReference>
<dbReference type="SUPFAM" id="SSF53474">
    <property type="entry name" value="alpha/beta-Hydrolases"/>
    <property type="match status" value="1"/>
</dbReference>
<keyword evidence="3" id="KW-1185">Reference proteome</keyword>
<dbReference type="EMBL" id="CP024201">
    <property type="protein sequence ID" value="ATQ41034.1"/>
    <property type="molecule type" value="Genomic_DNA"/>
</dbReference>
<dbReference type="OrthoDB" id="9782215at2"/>